<evidence type="ECO:0000256" key="4">
    <source>
        <dbReference type="ARBA" id="ARBA00007121"/>
    </source>
</evidence>
<evidence type="ECO:0000259" key="8">
    <source>
        <dbReference type="PROSITE" id="PS50902"/>
    </source>
</evidence>
<comment type="similarity">
    <text evidence="3">In the C-terminal section; belongs to the flavodoxin reductase family.</text>
</comment>
<dbReference type="Pfam" id="PF21349">
    <property type="entry name" value="RUBY_RBDX"/>
    <property type="match status" value="1"/>
</dbReference>
<dbReference type="SUPFAM" id="SSF50475">
    <property type="entry name" value="FMN-binding split barrel"/>
    <property type="match status" value="1"/>
</dbReference>
<evidence type="ECO:0000256" key="3">
    <source>
        <dbReference type="ARBA" id="ARBA00006098"/>
    </source>
</evidence>
<organism evidence="10 11">
    <name type="scientific">Enterocloster alcoholdehydrogenati</name>
    <dbReference type="NCBI Taxonomy" id="2547410"/>
    <lineage>
        <taxon>Bacteria</taxon>
        <taxon>Bacillati</taxon>
        <taxon>Bacillota</taxon>
        <taxon>Clostridia</taxon>
        <taxon>Lachnospirales</taxon>
        <taxon>Lachnospiraceae</taxon>
        <taxon>Enterocloster</taxon>
    </lineage>
</organism>
<dbReference type="PANTHER" id="PTHR32145:SF20">
    <property type="entry name" value="FLAVOPROTEIN"/>
    <property type="match status" value="1"/>
</dbReference>
<dbReference type="EMBL" id="BAABXL010000001">
    <property type="protein sequence ID" value="GAA6268828.1"/>
    <property type="molecule type" value="Genomic_DNA"/>
</dbReference>
<comment type="cofactor">
    <cofactor evidence="2">
        <name>Fe(3+)</name>
        <dbReference type="ChEBI" id="CHEBI:29034"/>
    </cofactor>
</comment>
<keyword evidence="6" id="KW-0249">Electron transport</keyword>
<evidence type="ECO:0000313" key="10">
    <source>
        <dbReference type="EMBL" id="GAA6268828.1"/>
    </source>
</evidence>
<dbReference type="InterPro" id="IPR036866">
    <property type="entry name" value="RibonucZ/Hydroxyglut_hydro"/>
</dbReference>
<evidence type="ECO:0000256" key="7">
    <source>
        <dbReference type="ARBA" id="ARBA00025633"/>
    </source>
</evidence>
<name>A0ABQ0AXR5_9FIRM</name>
<dbReference type="RefSeq" id="WP_390469787.1">
    <property type="nucleotide sequence ID" value="NZ_BAABXL010000001.1"/>
</dbReference>
<proteinExistence type="inferred from homology"/>
<dbReference type="PROSITE" id="PS50903">
    <property type="entry name" value="RUBREDOXIN_LIKE"/>
    <property type="match status" value="1"/>
</dbReference>
<evidence type="ECO:0000259" key="9">
    <source>
        <dbReference type="PROSITE" id="PS50903"/>
    </source>
</evidence>
<comment type="similarity">
    <text evidence="4">In the N-terminal section; belongs to the zinc metallo-hydrolase group 3 family.</text>
</comment>
<dbReference type="InterPro" id="IPR024934">
    <property type="entry name" value="Rubredoxin-like_dom"/>
</dbReference>
<evidence type="ECO:0000256" key="6">
    <source>
        <dbReference type="ARBA" id="ARBA00022982"/>
    </source>
</evidence>
<dbReference type="SMART" id="SM00903">
    <property type="entry name" value="Flavin_Reduct"/>
    <property type="match status" value="1"/>
</dbReference>
<dbReference type="Pfam" id="PF19583">
    <property type="entry name" value="ODP"/>
    <property type="match status" value="1"/>
</dbReference>
<feature type="domain" description="Flavodoxin-like" evidence="8">
    <location>
        <begin position="244"/>
        <end position="384"/>
    </location>
</feature>
<reference evidence="10 11" key="1">
    <citation type="submission" date="2024-04" db="EMBL/GenBank/DDBJ databases">
        <title>Defined microbial consortia suppress multidrug-resistant proinflammatory Enterobacteriaceae via ecological control.</title>
        <authorList>
            <person name="Furuichi M."/>
            <person name="Kawaguchi T."/>
            <person name="Pust M."/>
            <person name="Yasuma K."/>
            <person name="Plichta D."/>
            <person name="Hasegawa N."/>
            <person name="Ohya T."/>
            <person name="Bhattarai S."/>
            <person name="Sasajima S."/>
            <person name="Aoto Y."/>
            <person name="Tuganbaev T."/>
            <person name="Yaginuma M."/>
            <person name="Ueda M."/>
            <person name="Okahashi N."/>
            <person name="Amafuji K."/>
            <person name="Kiridooshi Y."/>
            <person name="Sugita K."/>
            <person name="Strazar M."/>
            <person name="Skelly A."/>
            <person name="Suda W."/>
            <person name="Hattori M."/>
            <person name="Nakamoto N."/>
            <person name="Caballero S."/>
            <person name="Norman J."/>
            <person name="Olle B."/>
            <person name="Tanoue T."/>
            <person name="Arita M."/>
            <person name="Bucci V."/>
            <person name="Atarashi K."/>
            <person name="Xavier R."/>
            <person name="Honda K."/>
        </authorList>
    </citation>
    <scope>NUCLEOTIDE SEQUENCE [LARGE SCALE GENOMIC DNA]</scope>
    <source>
        <strain evidence="11">f13</strain>
    </source>
</reference>
<gene>
    <name evidence="10" type="ORF">F130042H8_18880</name>
</gene>
<comment type="function">
    <text evidence="7">Mediates electron transfer from NADH to oxygen, reducing it to water. This modular protein has 3 redox cofactors, in other organisms the same activity requires 2 or 3 proteins.</text>
</comment>
<evidence type="ECO:0000256" key="5">
    <source>
        <dbReference type="ARBA" id="ARBA00022448"/>
    </source>
</evidence>
<dbReference type="InterPro" id="IPR048574">
    <property type="entry name" value="RUBY_RBDX"/>
</dbReference>
<evidence type="ECO:0000256" key="1">
    <source>
        <dbReference type="ARBA" id="ARBA00001962"/>
    </source>
</evidence>
<dbReference type="SUPFAM" id="SSF56281">
    <property type="entry name" value="Metallo-hydrolase/oxidoreductase"/>
    <property type="match status" value="1"/>
</dbReference>
<dbReference type="InterPro" id="IPR012349">
    <property type="entry name" value="Split_barrel_FMN-bd"/>
</dbReference>
<accession>A0ABQ0AXR5</accession>
<sequence length="596" mass="67229">MEITRDIIYAGVNDHSVDLFEGQYQVPNGMCYNSYVICDEKTAVMDTVDARFTHEWLDNLAEILKGKAPDYLIIQHMEPDHSANIHNFMKVYPNTTIVSNAKAFAMMKQFFPEMDLNGRTLEVANGDTLTLGTHVLTFVFAPMVHWPEVMVTYDAADKILFSADGFGKFGALDVEEDWDDEARRYYIGIVGKYGAQVQNLLKAAASLDIQIICPLHGPVLKENLGHYLEKYSIWSSYEAESDGVVIAYTSVYGNTKKAVELLASRLKEKNCPEVVLCDLARMDMSKAVEYAFRYGKLVLATTTYNADIFPFMKTFIDHLTERGYRKRTIGLIENGSWAPQAAKTMKAMFASSKDITWLKDKITIQSAISSENREQIEQMAAELCEEYIARSENTANKHDMKALFKIGYGLYVVTSNDGTRDNGLIVNTVTQLTDTPLRVAVNINKANYSHHVIRQTGVMNVNCLSVEAPFKVFETFGFQSGRQTDKFAGMEICRSDNGLTFLPKYINAFMSLKVEQYVDLDTHGMFICSVTEARVMSDRETMTYTYYQNNVKPRPQTEGKKGFVCKVCGYIYEGDTLPEDIICPLCKHGAADFEPI</sequence>
<dbReference type="Proteomes" id="UP001600894">
    <property type="component" value="Unassembled WGS sequence"/>
</dbReference>
<dbReference type="InterPro" id="IPR001279">
    <property type="entry name" value="Metallo-B-lactamas"/>
</dbReference>
<protein>
    <recommendedName>
        <fullName evidence="12">Flavorubredoxin</fullName>
    </recommendedName>
</protein>
<keyword evidence="5" id="KW-0813">Transport</keyword>
<dbReference type="CDD" id="cd07709">
    <property type="entry name" value="flavodiiron_proteins_MBL-fold"/>
    <property type="match status" value="1"/>
</dbReference>
<dbReference type="InterPro" id="IPR008254">
    <property type="entry name" value="Flavodoxin/NO_synth"/>
</dbReference>
<evidence type="ECO:0000313" key="11">
    <source>
        <dbReference type="Proteomes" id="UP001600894"/>
    </source>
</evidence>
<evidence type="ECO:0008006" key="12">
    <source>
        <dbReference type="Google" id="ProtNLM"/>
    </source>
</evidence>
<dbReference type="InterPro" id="IPR045761">
    <property type="entry name" value="ODP_dom"/>
</dbReference>
<comment type="cofactor">
    <cofactor evidence="1">
        <name>Fe cation</name>
        <dbReference type="ChEBI" id="CHEBI:24875"/>
    </cofactor>
</comment>
<dbReference type="Gene3D" id="2.30.110.10">
    <property type="entry name" value="Electron Transport, Fmn-binding Protein, Chain A"/>
    <property type="match status" value="1"/>
</dbReference>
<dbReference type="CDD" id="cd00350">
    <property type="entry name" value="rubredoxin_like"/>
    <property type="match status" value="1"/>
</dbReference>
<dbReference type="Gene3D" id="3.40.50.360">
    <property type="match status" value="1"/>
</dbReference>
<feature type="domain" description="Rubredoxin-like" evidence="9">
    <location>
        <begin position="560"/>
        <end position="596"/>
    </location>
</feature>
<dbReference type="PROSITE" id="PS50902">
    <property type="entry name" value="FLAVODOXIN_LIKE"/>
    <property type="match status" value="1"/>
</dbReference>
<evidence type="ECO:0000256" key="2">
    <source>
        <dbReference type="ARBA" id="ARBA00001965"/>
    </source>
</evidence>
<dbReference type="SUPFAM" id="SSF57802">
    <property type="entry name" value="Rubredoxin-like"/>
    <property type="match status" value="1"/>
</dbReference>
<dbReference type="InterPro" id="IPR002563">
    <property type="entry name" value="Flavin_Rdtase-like_dom"/>
</dbReference>
<comment type="caution">
    <text evidence="10">The sequence shown here is derived from an EMBL/GenBank/DDBJ whole genome shotgun (WGS) entry which is preliminary data.</text>
</comment>
<dbReference type="Gene3D" id="2.20.28.10">
    <property type="match status" value="1"/>
</dbReference>
<keyword evidence="11" id="KW-1185">Reference proteome</keyword>
<dbReference type="SMART" id="SM00849">
    <property type="entry name" value="Lactamase_B"/>
    <property type="match status" value="1"/>
</dbReference>
<dbReference type="Pfam" id="PF01613">
    <property type="entry name" value="Flavin_Reduct"/>
    <property type="match status" value="1"/>
</dbReference>
<dbReference type="InterPro" id="IPR051285">
    <property type="entry name" value="NADH_oxidoreductase_modular"/>
</dbReference>
<dbReference type="InterPro" id="IPR029039">
    <property type="entry name" value="Flavoprotein-like_sf"/>
</dbReference>
<dbReference type="PANTHER" id="PTHR32145">
    <property type="entry name" value="DIFLAVIN FLAVOPROTEIN A 2-RELATED"/>
    <property type="match status" value="1"/>
</dbReference>
<dbReference type="SUPFAM" id="SSF52218">
    <property type="entry name" value="Flavoproteins"/>
    <property type="match status" value="1"/>
</dbReference>
<dbReference type="Gene3D" id="3.60.15.10">
    <property type="entry name" value="Ribonuclease Z/Hydroxyacylglutathione hydrolase-like"/>
    <property type="match status" value="1"/>
</dbReference>